<keyword evidence="2" id="KW-1185">Reference proteome</keyword>
<evidence type="ECO:0008006" key="3">
    <source>
        <dbReference type="Google" id="ProtNLM"/>
    </source>
</evidence>
<dbReference type="Proteomes" id="UP000028045">
    <property type="component" value="Unassembled WGS sequence"/>
</dbReference>
<dbReference type="Gene3D" id="3.40.50.720">
    <property type="entry name" value="NAD(P)-binding Rossmann-like Domain"/>
    <property type="match status" value="1"/>
</dbReference>
<dbReference type="HOGENOM" id="CLU_071330_0_1_1"/>
<dbReference type="SUPFAM" id="SSF51735">
    <property type="entry name" value="NAD(P)-binding Rossmann-fold domains"/>
    <property type="match status" value="1"/>
</dbReference>
<dbReference type="InterPro" id="IPR036291">
    <property type="entry name" value="NAD(P)-bd_dom_sf"/>
</dbReference>
<name>A0A084BBW1_STACB</name>
<evidence type="ECO:0000313" key="2">
    <source>
        <dbReference type="Proteomes" id="UP000028045"/>
    </source>
</evidence>
<dbReference type="OrthoDB" id="4161186at2759"/>
<gene>
    <name evidence="1" type="ORF">S7711_01374</name>
</gene>
<proteinExistence type="predicted"/>
<evidence type="ECO:0000313" key="1">
    <source>
        <dbReference type="EMBL" id="KEY75040.1"/>
    </source>
</evidence>
<organism evidence="1 2">
    <name type="scientific">Stachybotrys chartarum (strain CBS 109288 / IBT 7711)</name>
    <name type="common">Toxic black mold</name>
    <name type="synonym">Stilbospora chartarum</name>
    <dbReference type="NCBI Taxonomy" id="1280523"/>
    <lineage>
        <taxon>Eukaryota</taxon>
        <taxon>Fungi</taxon>
        <taxon>Dikarya</taxon>
        <taxon>Ascomycota</taxon>
        <taxon>Pezizomycotina</taxon>
        <taxon>Sordariomycetes</taxon>
        <taxon>Hypocreomycetidae</taxon>
        <taxon>Hypocreales</taxon>
        <taxon>Stachybotryaceae</taxon>
        <taxon>Stachybotrys</taxon>
    </lineage>
</organism>
<accession>A0A084BBW1</accession>
<dbReference type="PANTHER" id="PTHR14097:SF9">
    <property type="entry name" value="EPIMERASE, PUTATIVE (AFU_ORTHOLOGUE AFUA_8G07320)-RELATED"/>
    <property type="match status" value="1"/>
</dbReference>
<reference evidence="1 2" key="1">
    <citation type="journal article" date="2014" name="BMC Genomics">
        <title>Comparative genome sequencing reveals chemotype-specific gene clusters in the toxigenic black mold Stachybotrys.</title>
        <authorList>
            <person name="Semeiks J."/>
            <person name="Borek D."/>
            <person name="Otwinowski Z."/>
            <person name="Grishin N.V."/>
        </authorList>
    </citation>
    <scope>NUCLEOTIDE SEQUENCE [LARGE SCALE GENOMIC DNA]</scope>
    <source>
        <strain evidence="2">CBS 109288 / IBT 7711</strain>
    </source>
</reference>
<dbReference type="PANTHER" id="PTHR14097">
    <property type="entry name" value="OXIDOREDUCTASE HTATIP2"/>
    <property type="match status" value="1"/>
</dbReference>
<dbReference type="EMBL" id="KL647405">
    <property type="protein sequence ID" value="KEY75040.1"/>
    <property type="molecule type" value="Genomic_DNA"/>
</dbReference>
<dbReference type="AlphaFoldDB" id="A0A084BBW1"/>
<sequence>MAKILLTGATGTIGRAVLDRCLTHPNVDTVVAFVRRALPDEIATNPKVQTVIVKDFSVWPEDVLTQHLDAAAMIWCLGDWEGQPEVVLDYPLAFQNALINLRRRTAHGEQISFRYIHLSGKLTEQDQSKSLYYFAENRKLKGVHEMKAIELAQEHQTWWKLHIVRPGGVLPDDGWTAGLQELIMGVSWVVRAKELGAYMVHLALGAKETETVVMNERIVQMGRSLLADTDVL</sequence>
<protein>
    <recommendedName>
        <fullName evidence="3">NAD(P)-binding domain-containing protein</fullName>
    </recommendedName>
</protein>